<feature type="transmembrane region" description="Helical" evidence="1">
    <location>
        <begin position="59"/>
        <end position="80"/>
    </location>
</feature>
<sequence length="514" mass="58608">MKSFLSTVKYDYLQRTRSYSFLITLCISLAIAYTFVPEPNASYSTIRISDYVGYYNSAWFGYVTAIMTSIFLSLVGFYLVNSGIKTDQVTKIGQITAATSASNFRYLFSKVFSNFLVLSTIVCIVFIMSILLFFLYNEGFPFELSQFIVPYILIPIPAMFFIAVLAVVFEVLFKKYSIIQNIGFFFLFSAIAFTTSTNETQYFLDPFGTKIVMHQLEENVRSILQTDEQTSLNIGYVIGNTKETKKFEFNGISFPISFLTSRVAWILLGTILIVTISPFFHRFNIKDRSRTIGTIPKFFDKKEGKEIVLSNLHTSEINYGIYSLIKTELVLLFRKGKRWLWTINLIGMVLLAIAPIEIAYPLMLPVLWFLQVHRLSEISSKEIYHNVHYFTFSSYKPLGRLLTSQVIAGIILLLFLASPLLIRLMIADFLSVGNIVIGSVFIVLLASALGILTKGKKLFEILFFMITYANINKISFADYFGGLSHSDNYIISLIIMTITIGIIGFLTRRYQLRN</sequence>
<feature type="transmembrane region" description="Helical" evidence="1">
    <location>
        <begin position="339"/>
        <end position="360"/>
    </location>
</feature>
<evidence type="ECO:0000256" key="1">
    <source>
        <dbReference type="SAM" id="Phobius"/>
    </source>
</evidence>
<proteinExistence type="predicted"/>
<reference evidence="3" key="1">
    <citation type="journal article" date="2019" name="Int. J. Syst. Evol. Microbiol.">
        <title>The Global Catalogue of Microorganisms (GCM) 10K type strain sequencing project: providing services to taxonomists for standard genome sequencing and annotation.</title>
        <authorList>
            <consortium name="The Broad Institute Genomics Platform"/>
            <consortium name="The Broad Institute Genome Sequencing Center for Infectious Disease"/>
            <person name="Wu L."/>
            <person name="Ma J."/>
        </authorList>
    </citation>
    <scope>NUCLEOTIDE SEQUENCE [LARGE SCALE GENOMIC DNA]</scope>
    <source>
        <strain evidence="3">KCTC 52274</strain>
    </source>
</reference>
<feature type="transmembrane region" description="Helical" evidence="1">
    <location>
        <begin position="148"/>
        <end position="169"/>
    </location>
</feature>
<evidence type="ECO:0008006" key="4">
    <source>
        <dbReference type="Google" id="ProtNLM"/>
    </source>
</evidence>
<evidence type="ECO:0000313" key="3">
    <source>
        <dbReference type="Proteomes" id="UP001597319"/>
    </source>
</evidence>
<gene>
    <name evidence="2" type="ORF">ACFSR1_06755</name>
</gene>
<feature type="transmembrane region" description="Helical" evidence="1">
    <location>
        <begin position="20"/>
        <end position="36"/>
    </location>
</feature>
<dbReference type="Proteomes" id="UP001597319">
    <property type="component" value="Unassembled WGS sequence"/>
</dbReference>
<comment type="caution">
    <text evidence="2">The sequence shown here is derived from an EMBL/GenBank/DDBJ whole genome shotgun (WGS) entry which is preliminary data.</text>
</comment>
<feature type="transmembrane region" description="Helical" evidence="1">
    <location>
        <begin position="176"/>
        <end position="195"/>
    </location>
</feature>
<dbReference type="RefSeq" id="WP_378290896.1">
    <property type="nucleotide sequence ID" value="NZ_JBHULE010000008.1"/>
</dbReference>
<evidence type="ECO:0000313" key="2">
    <source>
        <dbReference type="EMBL" id="MFD2562366.1"/>
    </source>
</evidence>
<accession>A0ABW5LDM1</accession>
<keyword evidence="3" id="KW-1185">Reference proteome</keyword>
<keyword evidence="1" id="KW-0472">Membrane</keyword>
<organism evidence="2 3">
    <name type="scientific">Aquimarina rubra</name>
    <dbReference type="NCBI Taxonomy" id="1920033"/>
    <lineage>
        <taxon>Bacteria</taxon>
        <taxon>Pseudomonadati</taxon>
        <taxon>Bacteroidota</taxon>
        <taxon>Flavobacteriia</taxon>
        <taxon>Flavobacteriales</taxon>
        <taxon>Flavobacteriaceae</taxon>
        <taxon>Aquimarina</taxon>
    </lineage>
</organism>
<dbReference type="EMBL" id="JBHULE010000008">
    <property type="protein sequence ID" value="MFD2562366.1"/>
    <property type="molecule type" value="Genomic_DNA"/>
</dbReference>
<feature type="transmembrane region" description="Helical" evidence="1">
    <location>
        <begin position="489"/>
        <end position="507"/>
    </location>
</feature>
<keyword evidence="1" id="KW-0812">Transmembrane</keyword>
<feature type="transmembrane region" description="Helical" evidence="1">
    <location>
        <begin position="263"/>
        <end position="280"/>
    </location>
</feature>
<keyword evidence="1" id="KW-1133">Transmembrane helix</keyword>
<feature type="transmembrane region" description="Helical" evidence="1">
    <location>
        <begin position="429"/>
        <end position="452"/>
    </location>
</feature>
<protein>
    <recommendedName>
        <fullName evidence="4">ABC transporter permease</fullName>
    </recommendedName>
</protein>
<name>A0ABW5LDM1_9FLAO</name>
<feature type="transmembrane region" description="Helical" evidence="1">
    <location>
        <begin position="402"/>
        <end position="422"/>
    </location>
</feature>
<feature type="transmembrane region" description="Helical" evidence="1">
    <location>
        <begin position="115"/>
        <end position="136"/>
    </location>
</feature>